<accession>A0A1H7R1M7</accession>
<dbReference type="InterPro" id="IPR000092">
    <property type="entry name" value="Polyprenyl_synt"/>
</dbReference>
<dbReference type="PANTHER" id="PTHR12001">
    <property type="entry name" value="GERANYLGERANYL PYROPHOSPHATE SYNTHASE"/>
    <property type="match status" value="1"/>
</dbReference>
<proteinExistence type="inferred from homology"/>
<dbReference type="GO" id="GO:0106350">
    <property type="term" value="F:all-trans-octaprenyl-diphosphate synthase activity"/>
    <property type="evidence" value="ECO:0007669"/>
    <property type="project" value="UniProtKB-EC"/>
</dbReference>
<evidence type="ECO:0000256" key="11">
    <source>
        <dbReference type="ARBA" id="ARBA00083124"/>
    </source>
</evidence>
<dbReference type="InterPro" id="IPR033749">
    <property type="entry name" value="Polyprenyl_synt_CS"/>
</dbReference>
<dbReference type="EC" id="2.5.1.90" evidence="8"/>
<comment type="function">
    <text evidence="7">Supplies octaprenyl diphosphate, the precursor for the side chain of the isoprenoid quinones ubiquinone and menaquinone.</text>
</comment>
<keyword evidence="4" id="KW-0479">Metal-binding</keyword>
<evidence type="ECO:0000256" key="10">
    <source>
        <dbReference type="ARBA" id="ARBA00079637"/>
    </source>
</evidence>
<name>A0A1H7R1M7_9RHOB</name>
<keyword evidence="5" id="KW-0460">Magnesium</keyword>
<evidence type="ECO:0000256" key="12">
    <source>
        <dbReference type="RuleBase" id="RU004466"/>
    </source>
</evidence>
<dbReference type="SFLD" id="SFLDS00005">
    <property type="entry name" value="Isoprenoid_Synthase_Type_I"/>
    <property type="match status" value="1"/>
</dbReference>
<protein>
    <recommendedName>
        <fullName evidence="9">Octaprenyl diphosphate synthase</fullName>
        <ecNumber evidence="8">2.5.1.90</ecNumber>
    </recommendedName>
    <alternativeName>
        <fullName evidence="11">All-trans-octaprenyl-diphosphate synthase</fullName>
    </alternativeName>
    <alternativeName>
        <fullName evidence="10">Octaprenyl pyrophosphate synthase</fullName>
    </alternativeName>
</protein>
<evidence type="ECO:0000256" key="9">
    <source>
        <dbReference type="ARBA" id="ARBA00072473"/>
    </source>
</evidence>
<comment type="similarity">
    <text evidence="2 12">Belongs to the FPP/GGPP synthase family.</text>
</comment>
<gene>
    <name evidence="13" type="ORF">SAMN04488526_2885</name>
</gene>
<evidence type="ECO:0000256" key="3">
    <source>
        <dbReference type="ARBA" id="ARBA00022679"/>
    </source>
</evidence>
<evidence type="ECO:0000313" key="14">
    <source>
        <dbReference type="Proteomes" id="UP000199283"/>
    </source>
</evidence>
<evidence type="ECO:0000256" key="4">
    <source>
        <dbReference type="ARBA" id="ARBA00022723"/>
    </source>
</evidence>
<evidence type="ECO:0000256" key="1">
    <source>
        <dbReference type="ARBA" id="ARBA00001946"/>
    </source>
</evidence>
<dbReference type="Proteomes" id="UP000199283">
    <property type="component" value="Unassembled WGS sequence"/>
</dbReference>
<dbReference type="Pfam" id="PF00348">
    <property type="entry name" value="polyprenyl_synt"/>
    <property type="match status" value="1"/>
</dbReference>
<dbReference type="InterPro" id="IPR008949">
    <property type="entry name" value="Isoprenoid_synthase_dom_sf"/>
</dbReference>
<evidence type="ECO:0000256" key="6">
    <source>
        <dbReference type="ARBA" id="ARBA00051506"/>
    </source>
</evidence>
<comment type="cofactor">
    <cofactor evidence="1">
        <name>Mg(2+)</name>
        <dbReference type="ChEBI" id="CHEBI:18420"/>
    </cofactor>
</comment>
<evidence type="ECO:0000256" key="7">
    <source>
        <dbReference type="ARBA" id="ARBA00055029"/>
    </source>
</evidence>
<dbReference type="GO" id="GO:0008299">
    <property type="term" value="P:isoprenoid biosynthetic process"/>
    <property type="evidence" value="ECO:0007669"/>
    <property type="project" value="InterPro"/>
</dbReference>
<dbReference type="CDD" id="cd00685">
    <property type="entry name" value="Trans_IPPS_HT"/>
    <property type="match status" value="1"/>
</dbReference>
<dbReference type="PROSITE" id="PS00723">
    <property type="entry name" value="POLYPRENYL_SYNTHASE_1"/>
    <property type="match status" value="1"/>
</dbReference>
<reference evidence="13 14" key="1">
    <citation type="submission" date="2016-10" db="EMBL/GenBank/DDBJ databases">
        <authorList>
            <person name="de Groot N.N."/>
        </authorList>
    </citation>
    <scope>NUCLEOTIDE SEQUENCE [LARGE SCALE GENOMIC DNA]</scope>
    <source>
        <strain evidence="13 14">DSM 14858</strain>
    </source>
</reference>
<dbReference type="RefSeq" id="WP_092763942.1">
    <property type="nucleotide sequence ID" value="NZ_FNZQ01000006.1"/>
</dbReference>
<dbReference type="OrthoDB" id="9805316at2"/>
<dbReference type="PANTHER" id="PTHR12001:SF69">
    <property type="entry name" value="ALL TRANS-POLYPRENYL-DIPHOSPHATE SYNTHASE PDSS1"/>
    <property type="match status" value="1"/>
</dbReference>
<evidence type="ECO:0000256" key="2">
    <source>
        <dbReference type="ARBA" id="ARBA00006706"/>
    </source>
</evidence>
<dbReference type="GO" id="GO:0046872">
    <property type="term" value="F:metal ion binding"/>
    <property type="evidence" value="ECO:0007669"/>
    <property type="project" value="UniProtKB-KW"/>
</dbReference>
<dbReference type="AlphaFoldDB" id="A0A1H7R1M7"/>
<organism evidence="13 14">
    <name type="scientific">Jannaschia helgolandensis</name>
    <dbReference type="NCBI Taxonomy" id="188906"/>
    <lineage>
        <taxon>Bacteria</taxon>
        <taxon>Pseudomonadati</taxon>
        <taxon>Pseudomonadota</taxon>
        <taxon>Alphaproteobacteria</taxon>
        <taxon>Rhodobacterales</taxon>
        <taxon>Roseobacteraceae</taxon>
        <taxon>Jannaschia</taxon>
    </lineage>
</organism>
<evidence type="ECO:0000256" key="5">
    <source>
        <dbReference type="ARBA" id="ARBA00022842"/>
    </source>
</evidence>
<dbReference type="FunFam" id="1.10.600.10:FF:000002">
    <property type="entry name" value="Octaprenyl diphosphate synthase"/>
    <property type="match status" value="1"/>
</dbReference>
<comment type="catalytic activity">
    <reaction evidence="6">
        <text>5 isopentenyl diphosphate + (2E,6E)-farnesyl diphosphate = all-trans-octaprenyl diphosphate + 5 diphosphate</text>
        <dbReference type="Rhea" id="RHEA:27798"/>
        <dbReference type="ChEBI" id="CHEBI:33019"/>
        <dbReference type="ChEBI" id="CHEBI:57711"/>
        <dbReference type="ChEBI" id="CHEBI:128769"/>
        <dbReference type="ChEBI" id="CHEBI:175763"/>
        <dbReference type="EC" id="2.5.1.90"/>
    </reaction>
</comment>
<evidence type="ECO:0000256" key="8">
    <source>
        <dbReference type="ARBA" id="ARBA00066511"/>
    </source>
</evidence>
<dbReference type="EMBL" id="FNZQ01000006">
    <property type="protein sequence ID" value="SEL53477.1"/>
    <property type="molecule type" value="Genomic_DNA"/>
</dbReference>
<keyword evidence="14" id="KW-1185">Reference proteome</keyword>
<dbReference type="SUPFAM" id="SSF48576">
    <property type="entry name" value="Terpenoid synthases"/>
    <property type="match status" value="1"/>
</dbReference>
<dbReference type="STRING" id="188906.SAMN04488526_2885"/>
<evidence type="ECO:0000313" key="13">
    <source>
        <dbReference type="EMBL" id="SEL53477.1"/>
    </source>
</evidence>
<keyword evidence="3 12" id="KW-0808">Transferase</keyword>
<dbReference type="Gene3D" id="1.10.600.10">
    <property type="entry name" value="Farnesyl Diphosphate Synthase"/>
    <property type="match status" value="1"/>
</dbReference>
<sequence length="334" mass="36251">MTDATPIQQTARPHDRLADALADDMAAVGRLISTRMASEHAPRIPEVTAHLVGAGGKRVRPLLTVAAARLCGYEGDDHIKLAATVEFIHTATLLHDDVVDESAQRRGRPTANLLWDNQSSVLVGDYLFARSFQLMVECGSLRILDILSGAAATIAEGEVLQLTAARNLATTEETYLKVVRGKTAALFQAACESGAVIAGASEDHVSALAEFGDAMGISFQIMDDWLDYGGAGDAIGKDLGDDFREGKLTLPVIRALTRSNSEERVFWRDALERGRADDLDRARAILERHGTLEETRAEALIWRDRAKAALHRLPASDLRDMLGDLADYVVVRAL</sequence>